<protein>
    <submittedName>
        <fullName evidence="2">AzlD domain-containing protein</fullName>
    </submittedName>
</protein>
<dbReference type="InterPro" id="IPR008407">
    <property type="entry name" value="Brnchd-chn_aa_trnsp_AzlD"/>
</dbReference>
<keyword evidence="1" id="KW-0812">Transmembrane</keyword>
<feature type="transmembrane region" description="Helical" evidence="1">
    <location>
        <begin position="83"/>
        <end position="108"/>
    </location>
</feature>
<accession>A0ABW2UE34</accession>
<dbReference type="RefSeq" id="WP_377398182.1">
    <property type="nucleotide sequence ID" value="NZ_JBHTFQ010000001.1"/>
</dbReference>
<organism evidence="2 3">
    <name type="scientific">Plastorhodobacter daqingensis</name>
    <dbReference type="NCBI Taxonomy" id="1387281"/>
    <lineage>
        <taxon>Bacteria</taxon>
        <taxon>Pseudomonadati</taxon>
        <taxon>Pseudomonadota</taxon>
        <taxon>Alphaproteobacteria</taxon>
        <taxon>Rhodobacterales</taxon>
        <taxon>Paracoccaceae</taxon>
        <taxon>Plastorhodobacter</taxon>
    </lineage>
</organism>
<evidence type="ECO:0000313" key="2">
    <source>
        <dbReference type="EMBL" id="MFC7702924.1"/>
    </source>
</evidence>
<feature type="transmembrane region" description="Helical" evidence="1">
    <location>
        <begin position="43"/>
        <end position="63"/>
    </location>
</feature>
<keyword evidence="1" id="KW-1133">Transmembrane helix</keyword>
<dbReference type="Proteomes" id="UP001596516">
    <property type="component" value="Unassembled WGS sequence"/>
</dbReference>
<dbReference type="EMBL" id="JBHTFQ010000001">
    <property type="protein sequence ID" value="MFC7702924.1"/>
    <property type="molecule type" value="Genomic_DNA"/>
</dbReference>
<comment type="caution">
    <text evidence="2">The sequence shown here is derived from an EMBL/GenBank/DDBJ whole genome shotgun (WGS) entry which is preliminary data.</text>
</comment>
<proteinExistence type="predicted"/>
<sequence>MNYSTLEIWFIIVGLGVGTFLLRFSFLGMIGNRDLPPWVLRHLRYTAVAVLPALVAPLVLWPAATGGALDLPRLMAAVATLGLGYFTGNVIVAITGGAGTLYLLLFLLG</sequence>
<evidence type="ECO:0000313" key="3">
    <source>
        <dbReference type="Proteomes" id="UP001596516"/>
    </source>
</evidence>
<gene>
    <name evidence="2" type="ORF">ACFQXB_01800</name>
</gene>
<name>A0ABW2UE34_9RHOB</name>
<feature type="transmembrane region" description="Helical" evidence="1">
    <location>
        <begin position="6"/>
        <end position="31"/>
    </location>
</feature>
<evidence type="ECO:0000256" key="1">
    <source>
        <dbReference type="SAM" id="Phobius"/>
    </source>
</evidence>
<keyword evidence="1" id="KW-0472">Membrane</keyword>
<dbReference type="Pfam" id="PF05437">
    <property type="entry name" value="AzlD"/>
    <property type="match status" value="1"/>
</dbReference>
<reference evidence="3" key="1">
    <citation type="journal article" date="2019" name="Int. J. Syst. Evol. Microbiol.">
        <title>The Global Catalogue of Microorganisms (GCM) 10K type strain sequencing project: providing services to taxonomists for standard genome sequencing and annotation.</title>
        <authorList>
            <consortium name="The Broad Institute Genomics Platform"/>
            <consortium name="The Broad Institute Genome Sequencing Center for Infectious Disease"/>
            <person name="Wu L."/>
            <person name="Ma J."/>
        </authorList>
    </citation>
    <scope>NUCLEOTIDE SEQUENCE [LARGE SCALE GENOMIC DNA]</scope>
    <source>
        <strain evidence="3">CGMCC 1.12750</strain>
    </source>
</reference>
<keyword evidence="3" id="KW-1185">Reference proteome</keyword>